<dbReference type="Pfam" id="PF02233">
    <property type="entry name" value="PNTB"/>
    <property type="match status" value="1"/>
</dbReference>
<dbReference type="GO" id="GO:0016491">
    <property type="term" value="F:oxidoreductase activity"/>
    <property type="evidence" value="ECO:0007669"/>
    <property type="project" value="UniProtKB-KW"/>
</dbReference>
<dbReference type="InterPro" id="IPR034300">
    <property type="entry name" value="PNTB-like"/>
</dbReference>
<organism evidence="5 6">
    <name type="scientific">Paraburkholderia caledonica</name>
    <dbReference type="NCBI Taxonomy" id="134536"/>
    <lineage>
        <taxon>Bacteria</taxon>
        <taxon>Pseudomonadati</taxon>
        <taxon>Pseudomonadota</taxon>
        <taxon>Betaproteobacteria</taxon>
        <taxon>Burkholderiales</taxon>
        <taxon>Burkholderiaceae</taxon>
        <taxon>Paraburkholderia</taxon>
    </lineage>
</organism>
<evidence type="ECO:0000256" key="2">
    <source>
        <dbReference type="SAM" id="MobiDB-lite"/>
    </source>
</evidence>
<feature type="domain" description="NADP transhydrogenase beta-like" evidence="4">
    <location>
        <begin position="97"/>
        <end position="247"/>
    </location>
</feature>
<keyword evidence="3" id="KW-0472">Membrane</keyword>
<evidence type="ECO:0000259" key="4">
    <source>
        <dbReference type="Pfam" id="PF02233"/>
    </source>
</evidence>
<reference evidence="5" key="1">
    <citation type="submission" date="2023-07" db="EMBL/GenBank/DDBJ databases">
        <title>Sorghum-associated microbial communities from plants grown in Nebraska, USA.</title>
        <authorList>
            <person name="Schachtman D."/>
        </authorList>
    </citation>
    <scope>NUCLEOTIDE SEQUENCE</scope>
    <source>
        <strain evidence="5">DS1061</strain>
    </source>
</reference>
<comment type="caution">
    <text evidence="5">The sequence shown here is derived from an EMBL/GenBank/DDBJ whole genome shotgun (WGS) entry which is preliminary data.</text>
</comment>
<evidence type="ECO:0000313" key="5">
    <source>
        <dbReference type="EMBL" id="MDP9649207.1"/>
    </source>
</evidence>
<protein>
    <submittedName>
        <fullName evidence="5">NAD(P) transhydrogenase subunit beta</fullName>
        <ecNumber evidence="5">1.6.1.2</ecNumber>
    </submittedName>
</protein>
<dbReference type="PANTHER" id="PTHR44758:SF1">
    <property type="entry name" value="NAD(P) TRANSHYDROGENASE SUBUNIT BETA"/>
    <property type="match status" value="1"/>
</dbReference>
<feature type="region of interest" description="Disordered" evidence="2">
    <location>
        <begin position="316"/>
        <end position="345"/>
    </location>
</feature>
<feature type="transmembrane region" description="Helical" evidence="3">
    <location>
        <begin position="202"/>
        <end position="219"/>
    </location>
</feature>
<gene>
    <name evidence="5" type="ORF">J2793_004673</name>
</gene>
<dbReference type="EC" id="1.6.1.2" evidence="5"/>
<keyword evidence="3" id="KW-0812">Transmembrane</keyword>
<keyword evidence="1" id="KW-0520">NAD</keyword>
<dbReference type="EMBL" id="JAURTK010000005">
    <property type="protein sequence ID" value="MDP9649207.1"/>
    <property type="molecule type" value="Genomic_DNA"/>
</dbReference>
<dbReference type="Proteomes" id="UP001229486">
    <property type="component" value="Unassembled WGS sequence"/>
</dbReference>
<feature type="transmembrane region" description="Helical" evidence="3">
    <location>
        <begin position="125"/>
        <end position="147"/>
    </location>
</feature>
<evidence type="ECO:0000313" key="6">
    <source>
        <dbReference type="Proteomes" id="UP001229486"/>
    </source>
</evidence>
<keyword evidence="3" id="KW-1133">Transmembrane helix</keyword>
<feature type="transmembrane region" description="Helical" evidence="3">
    <location>
        <begin position="225"/>
        <end position="247"/>
    </location>
</feature>
<name>A0AB73IGY8_9BURK</name>
<accession>A0AB73IGY8</accession>
<dbReference type="PANTHER" id="PTHR44758">
    <property type="entry name" value="NAD(P) TRANSHYDROGENASE SUBUNIT BETA"/>
    <property type="match status" value="1"/>
</dbReference>
<evidence type="ECO:0000256" key="1">
    <source>
        <dbReference type="ARBA" id="ARBA00023027"/>
    </source>
</evidence>
<proteinExistence type="predicted"/>
<evidence type="ECO:0000256" key="3">
    <source>
        <dbReference type="SAM" id="Phobius"/>
    </source>
</evidence>
<feature type="transmembrane region" description="Helical" evidence="3">
    <location>
        <begin position="94"/>
        <end position="113"/>
    </location>
</feature>
<feature type="transmembrane region" description="Helical" evidence="3">
    <location>
        <begin position="167"/>
        <end position="190"/>
    </location>
</feature>
<sequence length="345" mass="36348">MSQASDSTVWLGMFVPLTATLAGLLACALGSVLAALGQLPLHGLPEMLRPLPRMPIHHSRSRSCSNVASGSQPCWRAAALAATVSGVFAAGLDAGVADICAAVAGALAGAQLVRRRNLAARQPALVALVASGMGLAIVVVGVARYLSPPSSLPSSIEAVFERIELCMAVFAGALIFATSAIAFCKFRGVLPLRVAARRGHDVVNVAAFLLCGWLGYGFATEAVQPFGLAALLAISALASSIGVHAMLSREYSECSERSGYSEFCECPNVHAHAHAARGVRSMAVAMDWRHDAQPEEIREAWDAGMVRAAAYRHRRGWHNSGNGQPHTRASAARRLPNRFPVSRQP</sequence>
<keyword evidence="5" id="KW-0560">Oxidoreductase</keyword>
<dbReference type="AlphaFoldDB" id="A0AB73IGY8"/>
<dbReference type="RefSeq" id="WP_392394671.1">
    <property type="nucleotide sequence ID" value="NZ_JAURTK010000005.1"/>
</dbReference>